<feature type="compositionally biased region" description="Polar residues" evidence="5">
    <location>
        <begin position="50"/>
        <end position="59"/>
    </location>
</feature>
<feature type="transmembrane region" description="Helical" evidence="6">
    <location>
        <begin position="336"/>
        <end position="356"/>
    </location>
</feature>
<dbReference type="Gene3D" id="1.10.287.70">
    <property type="match status" value="1"/>
</dbReference>
<feature type="region of interest" description="Disordered" evidence="5">
    <location>
        <begin position="142"/>
        <end position="176"/>
    </location>
</feature>
<evidence type="ECO:0000256" key="4">
    <source>
        <dbReference type="ARBA" id="ARBA00023136"/>
    </source>
</evidence>
<keyword evidence="9" id="KW-1185">Reference proteome</keyword>
<dbReference type="Proteomes" id="UP001189429">
    <property type="component" value="Unassembled WGS sequence"/>
</dbReference>
<organism evidence="8 9">
    <name type="scientific">Prorocentrum cordatum</name>
    <dbReference type="NCBI Taxonomy" id="2364126"/>
    <lineage>
        <taxon>Eukaryota</taxon>
        <taxon>Sar</taxon>
        <taxon>Alveolata</taxon>
        <taxon>Dinophyceae</taxon>
        <taxon>Prorocentrales</taxon>
        <taxon>Prorocentraceae</taxon>
        <taxon>Prorocentrum</taxon>
    </lineage>
</organism>
<protein>
    <recommendedName>
        <fullName evidence="7">Ion transport domain-containing protein</fullName>
    </recommendedName>
</protein>
<keyword evidence="3 6" id="KW-1133">Transmembrane helix</keyword>
<evidence type="ECO:0000256" key="1">
    <source>
        <dbReference type="ARBA" id="ARBA00004141"/>
    </source>
</evidence>
<feature type="region of interest" description="Disordered" evidence="5">
    <location>
        <begin position="192"/>
        <end position="227"/>
    </location>
</feature>
<gene>
    <name evidence="8" type="ORF">PCOR1329_LOCUS39115</name>
</gene>
<evidence type="ECO:0000256" key="5">
    <source>
        <dbReference type="SAM" id="MobiDB-lite"/>
    </source>
</evidence>
<feature type="compositionally biased region" description="Polar residues" evidence="5">
    <location>
        <begin position="143"/>
        <end position="153"/>
    </location>
</feature>
<proteinExistence type="predicted"/>
<dbReference type="InterPro" id="IPR018490">
    <property type="entry name" value="cNMP-bd_dom_sf"/>
</dbReference>
<dbReference type="InterPro" id="IPR005821">
    <property type="entry name" value="Ion_trans_dom"/>
</dbReference>
<dbReference type="PANTHER" id="PTHR45689:SF5">
    <property type="entry name" value="I[[H]] CHANNEL, ISOFORM E"/>
    <property type="match status" value="1"/>
</dbReference>
<evidence type="ECO:0000256" key="6">
    <source>
        <dbReference type="SAM" id="Phobius"/>
    </source>
</evidence>
<feature type="domain" description="Ion transport" evidence="7">
    <location>
        <begin position="290"/>
        <end position="550"/>
    </location>
</feature>
<feature type="region of interest" description="Disordered" evidence="5">
    <location>
        <begin position="1"/>
        <end position="33"/>
    </location>
</feature>
<feature type="non-terminal residue" evidence="8">
    <location>
        <position position="1"/>
    </location>
</feature>
<feature type="transmembrane region" description="Helical" evidence="6">
    <location>
        <begin position="433"/>
        <end position="465"/>
    </location>
</feature>
<feature type="region of interest" description="Disordered" evidence="5">
    <location>
        <begin position="50"/>
        <end position="74"/>
    </location>
</feature>
<dbReference type="SUPFAM" id="SSF81324">
    <property type="entry name" value="Voltage-gated potassium channels"/>
    <property type="match status" value="1"/>
</dbReference>
<evidence type="ECO:0000313" key="8">
    <source>
        <dbReference type="EMBL" id="CAK0845282.1"/>
    </source>
</evidence>
<comment type="subcellular location">
    <subcellularLocation>
        <location evidence="1">Membrane</location>
        <topology evidence="1">Multi-pass membrane protein</topology>
    </subcellularLocation>
</comment>
<keyword evidence="4 6" id="KW-0472">Membrane</keyword>
<comment type="caution">
    <text evidence="8">The sequence shown here is derived from an EMBL/GenBank/DDBJ whole genome shotgun (WGS) entry which is preliminary data.</text>
</comment>
<evidence type="ECO:0000256" key="2">
    <source>
        <dbReference type="ARBA" id="ARBA00022692"/>
    </source>
</evidence>
<keyword evidence="2 6" id="KW-0812">Transmembrane</keyword>
<evidence type="ECO:0000313" key="9">
    <source>
        <dbReference type="Proteomes" id="UP001189429"/>
    </source>
</evidence>
<dbReference type="SUPFAM" id="SSF51206">
    <property type="entry name" value="cAMP-binding domain-like"/>
    <property type="match status" value="1"/>
</dbReference>
<accession>A0ABN9THH4</accession>
<evidence type="ECO:0000259" key="7">
    <source>
        <dbReference type="Pfam" id="PF00520"/>
    </source>
</evidence>
<feature type="compositionally biased region" description="Low complexity" evidence="5">
    <location>
        <begin position="1"/>
        <end position="14"/>
    </location>
</feature>
<evidence type="ECO:0000256" key="3">
    <source>
        <dbReference type="ARBA" id="ARBA00022989"/>
    </source>
</evidence>
<sequence length="797" mass="90101">RAGLAGAAAPLPEAHAPEAARRRQGLAPAARGVPPRLLRSCRAMIRSRIRSATTQSPPSGTAVALQDRDGGDPKHQILFSCMQIEARQQGEKPDEQPQPGFHELLERLASAHDAEIRSTADRLESLQRQNNVFRSQLIEMRQKLQQSQPPTRQGRSKTHGARTSPMQLEEPDKAPALPGILDLTADGMTTANAAENSERDGEDAEETKVEVGQEQFPPRSEYMMGHQDTLERRNSWSSKIVDLHSSVKRQGSKESNSLSDSSLDIRTSRRAYSGLMASFVASPRSTARTAWEILGCVLIGWDLLIVPLAVFCYPVNSLTMSMEWLTLVYWTLNIPQTLTVGYEVGLGIVMSPSLILRRYMRSWFLIDMATLVPDWIIEVIDFGNSNTPMTSCDTSVEGATAVKLLKNLRIMRLMRLTRIARLKKIWQMVKDRIYSLTVNIAVNILTMLLLLLVLSHFISCLWYTISDVSEGDNRWLAYYNFEGMDWSYVYATCLHWSLTRHDGGFTPASMDIQPQNFPERVYTISVVVCALVGFSYVVGSITASLAQLRSVTEEESKLFWDLRVYLKRNAVEHTLAIRIQRYLVDAWRYQAGNKTFSQIKILTMLSEQLHNELLFNLHADHLNVYPLIEALLDVSPVTAFRLARTAILSKQFAYLDPMFIYGEKPSHMSIVKQGRFEYKRMTSKGEVLREMVDKGEDWIAEPVLWSTQWYHLGDCVAVDTSSLILVDPHKFCEEAKRNPAAWSLVTTYCRNFLAWLNSTDSDELSDITQGDHLDKKAQLKKFMVVIPRVLADCTADT</sequence>
<dbReference type="InterPro" id="IPR051413">
    <property type="entry name" value="K/Na_HCN_channel"/>
</dbReference>
<dbReference type="PANTHER" id="PTHR45689">
    <property type="entry name" value="I[[H]] CHANNEL, ISOFORM E"/>
    <property type="match status" value="1"/>
</dbReference>
<feature type="transmembrane region" description="Helical" evidence="6">
    <location>
        <begin position="293"/>
        <end position="316"/>
    </location>
</feature>
<reference evidence="8" key="1">
    <citation type="submission" date="2023-10" db="EMBL/GenBank/DDBJ databases">
        <authorList>
            <person name="Chen Y."/>
            <person name="Shah S."/>
            <person name="Dougan E. K."/>
            <person name="Thang M."/>
            <person name="Chan C."/>
        </authorList>
    </citation>
    <scope>NUCLEOTIDE SEQUENCE [LARGE SCALE GENOMIC DNA]</scope>
</reference>
<dbReference type="Pfam" id="PF00520">
    <property type="entry name" value="Ion_trans"/>
    <property type="match status" value="1"/>
</dbReference>
<dbReference type="EMBL" id="CAUYUJ010014726">
    <property type="protein sequence ID" value="CAK0845282.1"/>
    <property type="molecule type" value="Genomic_DNA"/>
</dbReference>
<name>A0ABN9THH4_9DINO</name>